<evidence type="ECO:0000259" key="12">
    <source>
        <dbReference type="Pfam" id="PF17820"/>
    </source>
</evidence>
<dbReference type="GO" id="GO:0016020">
    <property type="term" value="C:membrane"/>
    <property type="evidence" value="ECO:0007669"/>
    <property type="project" value="UniProtKB-SubCell"/>
</dbReference>
<evidence type="ECO:0000256" key="1">
    <source>
        <dbReference type="ARBA" id="ARBA00001947"/>
    </source>
</evidence>
<dbReference type="EMBL" id="CAFBOJ010000171">
    <property type="protein sequence ID" value="CAB4989984.1"/>
    <property type="molecule type" value="Genomic_DNA"/>
</dbReference>
<evidence type="ECO:0000256" key="8">
    <source>
        <dbReference type="ARBA" id="ARBA00023049"/>
    </source>
</evidence>
<dbReference type="Pfam" id="PF17820">
    <property type="entry name" value="PDZ_6"/>
    <property type="match status" value="1"/>
</dbReference>
<dbReference type="AlphaFoldDB" id="A0A6J6VNQ5"/>
<evidence type="ECO:0000256" key="2">
    <source>
        <dbReference type="ARBA" id="ARBA00004141"/>
    </source>
</evidence>
<keyword evidence="6" id="KW-0862">Zinc</keyword>
<keyword evidence="5" id="KW-0378">Hydrolase</keyword>
<dbReference type="Pfam" id="PF02163">
    <property type="entry name" value="Peptidase_M50"/>
    <property type="match status" value="1"/>
</dbReference>
<keyword evidence="9 10" id="KW-0472">Membrane</keyword>
<feature type="transmembrane region" description="Helical" evidence="10">
    <location>
        <begin position="6"/>
        <end position="26"/>
    </location>
</feature>
<comment type="cofactor">
    <cofactor evidence="1">
        <name>Zn(2+)</name>
        <dbReference type="ChEBI" id="CHEBI:29105"/>
    </cofactor>
</comment>
<keyword evidence="3" id="KW-0645">Protease</keyword>
<evidence type="ECO:0000259" key="11">
    <source>
        <dbReference type="Pfam" id="PF02163"/>
    </source>
</evidence>
<dbReference type="InterPro" id="IPR004387">
    <property type="entry name" value="Pept_M50_Zn"/>
</dbReference>
<dbReference type="Gene3D" id="2.30.42.10">
    <property type="match status" value="1"/>
</dbReference>
<dbReference type="InterPro" id="IPR036034">
    <property type="entry name" value="PDZ_sf"/>
</dbReference>
<evidence type="ECO:0000256" key="3">
    <source>
        <dbReference type="ARBA" id="ARBA00022670"/>
    </source>
</evidence>
<reference evidence="14" key="1">
    <citation type="submission" date="2020-05" db="EMBL/GenBank/DDBJ databases">
        <authorList>
            <person name="Chiriac C."/>
            <person name="Salcher M."/>
            <person name="Ghai R."/>
            <person name="Kavagutti S V."/>
        </authorList>
    </citation>
    <scope>NUCLEOTIDE SEQUENCE</scope>
</reference>
<dbReference type="InterPro" id="IPR008915">
    <property type="entry name" value="Peptidase_M50"/>
</dbReference>
<accession>A0A6J6VNQ5</accession>
<evidence type="ECO:0000313" key="15">
    <source>
        <dbReference type="EMBL" id="CAB4842146.1"/>
    </source>
</evidence>
<evidence type="ECO:0000256" key="10">
    <source>
        <dbReference type="SAM" id="Phobius"/>
    </source>
</evidence>
<sequence length="408" mass="42962">MQILGILAFIVALLLSIMIHEFGHFITAKGFGMKVSEFFLGFGKSIWSIQRGETEFGIKAIPAGGYCRIEGMSPKDVMVEGEEGRAFYTASGGRKLIVLGAGSFLHFVLGFVLLVALFMGVGTTQVTSTIERVSDCIPPATGDQACTSSSLISPAKKAGLLPGDKIVSINGVRTKEWSKDVQLIRSSAGKRLEIGIDRGTSKVQSANADGAPDLIVSVVPAERIINGKSYGLIGIVNTIATVRSDPVGAIKQSTTMTRTFLTSSVTSIGALPGKVPQLWSQTIGGATRDPEGLVGVVGVARVSGQAVGSTKLTNSERLATFIMIIASLNIFVGVFNLLPILPMDGGHMAVAIADEIRAFFARLRGRPRPAAIDVAVLTPLTMVVFVILAGLTLLLLVADIVNPVNLNL</sequence>
<organism evidence="14">
    <name type="scientific">freshwater metagenome</name>
    <dbReference type="NCBI Taxonomy" id="449393"/>
    <lineage>
        <taxon>unclassified sequences</taxon>
        <taxon>metagenomes</taxon>
        <taxon>ecological metagenomes</taxon>
    </lineage>
</organism>
<keyword evidence="4 10" id="KW-0812">Transmembrane</keyword>
<feature type="transmembrane region" description="Helical" evidence="10">
    <location>
        <begin position="370"/>
        <end position="398"/>
    </location>
</feature>
<dbReference type="PANTHER" id="PTHR42837:SF2">
    <property type="entry name" value="MEMBRANE METALLOPROTEASE ARASP2, CHLOROPLASTIC-RELATED"/>
    <property type="match status" value="1"/>
</dbReference>
<dbReference type="PANTHER" id="PTHR42837">
    <property type="entry name" value="REGULATOR OF SIGMA-E PROTEASE RSEP"/>
    <property type="match status" value="1"/>
</dbReference>
<name>A0A6J6VNQ5_9ZZZZ</name>
<evidence type="ECO:0000256" key="5">
    <source>
        <dbReference type="ARBA" id="ARBA00022801"/>
    </source>
</evidence>
<feature type="domain" description="PDZ" evidence="12">
    <location>
        <begin position="153"/>
        <end position="198"/>
    </location>
</feature>
<dbReference type="GO" id="GO:0006508">
    <property type="term" value="P:proteolysis"/>
    <property type="evidence" value="ECO:0007669"/>
    <property type="project" value="UniProtKB-KW"/>
</dbReference>
<dbReference type="EMBL" id="CAEZWO010000036">
    <property type="protein sequence ID" value="CAB4657250.1"/>
    <property type="molecule type" value="Genomic_DNA"/>
</dbReference>
<dbReference type="GO" id="GO:0004222">
    <property type="term" value="F:metalloendopeptidase activity"/>
    <property type="evidence" value="ECO:0007669"/>
    <property type="project" value="InterPro"/>
</dbReference>
<feature type="domain" description="Peptidase M50" evidence="11">
    <location>
        <begin position="8"/>
        <end position="359"/>
    </location>
</feature>
<dbReference type="SUPFAM" id="SSF50156">
    <property type="entry name" value="PDZ domain-like"/>
    <property type="match status" value="1"/>
</dbReference>
<feature type="transmembrane region" description="Helical" evidence="10">
    <location>
        <begin position="96"/>
        <end position="121"/>
    </location>
</feature>
<feature type="transmembrane region" description="Helical" evidence="10">
    <location>
        <begin position="318"/>
        <end position="338"/>
    </location>
</feature>
<evidence type="ECO:0000256" key="6">
    <source>
        <dbReference type="ARBA" id="ARBA00022833"/>
    </source>
</evidence>
<gene>
    <name evidence="13" type="ORF">UFOPK2254_00510</name>
    <name evidence="14" type="ORF">UFOPK2907_00729</name>
    <name evidence="15" type="ORF">UFOPK3241_00597</name>
    <name evidence="16" type="ORF">UFOPK3937_01230</name>
</gene>
<evidence type="ECO:0000256" key="4">
    <source>
        <dbReference type="ARBA" id="ARBA00022692"/>
    </source>
</evidence>
<evidence type="ECO:0000256" key="7">
    <source>
        <dbReference type="ARBA" id="ARBA00022989"/>
    </source>
</evidence>
<dbReference type="EMBL" id="CAFAZX010000024">
    <property type="protein sequence ID" value="CAB4842146.1"/>
    <property type="molecule type" value="Genomic_DNA"/>
</dbReference>
<dbReference type="CDD" id="cd06163">
    <property type="entry name" value="S2P-M50_PDZ_RseP-like"/>
    <property type="match status" value="1"/>
</dbReference>
<proteinExistence type="predicted"/>
<evidence type="ECO:0000313" key="14">
    <source>
        <dbReference type="EMBL" id="CAB4774161.1"/>
    </source>
</evidence>
<protein>
    <submittedName>
        <fullName evidence="14">Unannotated protein</fullName>
    </submittedName>
</protein>
<comment type="subcellular location">
    <subcellularLocation>
        <location evidence="2">Membrane</location>
        <topology evidence="2">Multi-pass membrane protein</topology>
    </subcellularLocation>
</comment>
<evidence type="ECO:0000313" key="16">
    <source>
        <dbReference type="EMBL" id="CAB4989984.1"/>
    </source>
</evidence>
<keyword evidence="7 10" id="KW-1133">Transmembrane helix</keyword>
<dbReference type="EMBL" id="CAEZZR010000057">
    <property type="protein sequence ID" value="CAB4774161.1"/>
    <property type="molecule type" value="Genomic_DNA"/>
</dbReference>
<keyword evidence="8" id="KW-0482">Metalloprotease</keyword>
<evidence type="ECO:0000256" key="9">
    <source>
        <dbReference type="ARBA" id="ARBA00023136"/>
    </source>
</evidence>
<evidence type="ECO:0000313" key="13">
    <source>
        <dbReference type="EMBL" id="CAB4657250.1"/>
    </source>
</evidence>
<dbReference type="InterPro" id="IPR041489">
    <property type="entry name" value="PDZ_6"/>
</dbReference>